<comment type="caution">
    <text evidence="2">The sequence shown here is derived from an EMBL/GenBank/DDBJ whole genome shotgun (WGS) entry which is preliminary data.</text>
</comment>
<dbReference type="AlphaFoldDB" id="A0A9N9PL84"/>
<evidence type="ECO:0000256" key="1">
    <source>
        <dbReference type="SAM" id="Phobius"/>
    </source>
</evidence>
<keyword evidence="1" id="KW-0812">Transmembrane</keyword>
<protein>
    <submittedName>
        <fullName evidence="2">6100_t:CDS:1</fullName>
    </submittedName>
</protein>
<feature type="non-terminal residue" evidence="2">
    <location>
        <position position="55"/>
    </location>
</feature>
<evidence type="ECO:0000313" key="2">
    <source>
        <dbReference type="EMBL" id="CAG8833409.1"/>
    </source>
</evidence>
<reference evidence="2" key="1">
    <citation type="submission" date="2021-06" db="EMBL/GenBank/DDBJ databases">
        <authorList>
            <person name="Kallberg Y."/>
            <person name="Tangrot J."/>
            <person name="Rosling A."/>
        </authorList>
    </citation>
    <scope>NUCLEOTIDE SEQUENCE</scope>
    <source>
        <strain evidence="2">FL966</strain>
    </source>
</reference>
<keyword evidence="1" id="KW-0472">Membrane</keyword>
<name>A0A9N9PL84_9GLOM</name>
<dbReference type="Proteomes" id="UP000789759">
    <property type="component" value="Unassembled WGS sequence"/>
</dbReference>
<proteinExistence type="predicted"/>
<keyword evidence="1" id="KW-1133">Transmembrane helix</keyword>
<feature type="transmembrane region" description="Helical" evidence="1">
    <location>
        <begin position="31"/>
        <end position="49"/>
    </location>
</feature>
<feature type="non-terminal residue" evidence="2">
    <location>
        <position position="1"/>
    </location>
</feature>
<sequence length="55" mass="6482">WKWKSIRKHFLENDILPIIHQLKGKISNNKISFKIIINILIFISNYANIHGLLSP</sequence>
<gene>
    <name evidence="2" type="ORF">CPELLU_LOCUS20971</name>
</gene>
<accession>A0A9N9PL84</accession>
<dbReference type="EMBL" id="CAJVQA010070830">
    <property type="protein sequence ID" value="CAG8833409.1"/>
    <property type="molecule type" value="Genomic_DNA"/>
</dbReference>
<evidence type="ECO:0000313" key="3">
    <source>
        <dbReference type="Proteomes" id="UP000789759"/>
    </source>
</evidence>
<organism evidence="2 3">
    <name type="scientific">Cetraspora pellucida</name>
    <dbReference type="NCBI Taxonomy" id="1433469"/>
    <lineage>
        <taxon>Eukaryota</taxon>
        <taxon>Fungi</taxon>
        <taxon>Fungi incertae sedis</taxon>
        <taxon>Mucoromycota</taxon>
        <taxon>Glomeromycotina</taxon>
        <taxon>Glomeromycetes</taxon>
        <taxon>Diversisporales</taxon>
        <taxon>Gigasporaceae</taxon>
        <taxon>Cetraspora</taxon>
    </lineage>
</organism>
<keyword evidence="3" id="KW-1185">Reference proteome</keyword>